<evidence type="ECO:0000313" key="2">
    <source>
        <dbReference type="EMBL" id="QEG34461.1"/>
    </source>
</evidence>
<dbReference type="PROSITE" id="PS00018">
    <property type="entry name" value="EF_HAND_1"/>
    <property type="match status" value="1"/>
</dbReference>
<accession>A0A5B9QJY3</accession>
<feature type="domain" description="Ice-binding protein C-terminal" evidence="1">
    <location>
        <begin position="292"/>
        <end position="307"/>
    </location>
</feature>
<dbReference type="Pfam" id="PF07589">
    <property type="entry name" value="PEP-CTERM"/>
    <property type="match status" value="1"/>
</dbReference>
<organism evidence="2 3">
    <name type="scientific">Bythopirellula goksoeyrii</name>
    <dbReference type="NCBI Taxonomy" id="1400387"/>
    <lineage>
        <taxon>Bacteria</taxon>
        <taxon>Pseudomonadati</taxon>
        <taxon>Planctomycetota</taxon>
        <taxon>Planctomycetia</taxon>
        <taxon>Pirellulales</taxon>
        <taxon>Lacipirellulaceae</taxon>
        <taxon>Bythopirellula</taxon>
    </lineage>
</organism>
<name>A0A5B9QJY3_9BACT</name>
<reference evidence="2 3" key="1">
    <citation type="submission" date="2019-08" db="EMBL/GenBank/DDBJ databases">
        <title>Deep-cultivation of Planctomycetes and their phenomic and genomic characterization uncovers novel biology.</title>
        <authorList>
            <person name="Wiegand S."/>
            <person name="Jogler M."/>
            <person name="Boedeker C."/>
            <person name="Pinto D."/>
            <person name="Vollmers J."/>
            <person name="Rivas-Marin E."/>
            <person name="Kohn T."/>
            <person name="Peeters S.H."/>
            <person name="Heuer A."/>
            <person name="Rast P."/>
            <person name="Oberbeckmann S."/>
            <person name="Bunk B."/>
            <person name="Jeske O."/>
            <person name="Meyerdierks A."/>
            <person name="Storesund J.E."/>
            <person name="Kallscheuer N."/>
            <person name="Luecker S."/>
            <person name="Lage O.M."/>
            <person name="Pohl T."/>
            <person name="Merkel B.J."/>
            <person name="Hornburger P."/>
            <person name="Mueller R.-W."/>
            <person name="Bruemmer F."/>
            <person name="Labrenz M."/>
            <person name="Spormann A.M."/>
            <person name="Op den Camp H."/>
            <person name="Overmann J."/>
            <person name="Amann R."/>
            <person name="Jetten M.S.M."/>
            <person name="Mascher T."/>
            <person name="Medema M.H."/>
            <person name="Devos D.P."/>
            <person name="Kaster A.-K."/>
            <person name="Ovreas L."/>
            <person name="Rohde M."/>
            <person name="Galperin M.Y."/>
            <person name="Jogler C."/>
        </authorList>
    </citation>
    <scope>NUCLEOTIDE SEQUENCE [LARGE SCALE GENOMIC DNA]</scope>
    <source>
        <strain evidence="2 3">Pr1d</strain>
    </source>
</reference>
<gene>
    <name evidence="2" type="ORF">Pr1d_17410</name>
</gene>
<dbReference type="RefSeq" id="WP_168205122.1">
    <property type="nucleotide sequence ID" value="NZ_CP042913.1"/>
</dbReference>
<sequence length="317" mass="33643">MLSHRIVVPLSMLALMLTWSGIDISDAYGVVAPSTFSTAIQVQGEAAGTEFDDWAGIPIAFTDNGGLADNPGGFIDINTIQIANDDDNLYIYVDLVTSDIVAMATMYLAFDLDNDLLTGHDLFTLGAIGSELGYQTDFPFVQDAANFNTGVAGVVDFGGDFIGLGFTYPFFDDNGPPTGNGMEWTIPRNLAIGPTAPGTPVFTGDTFRFIAYTDLGAGDLPNDGGTFEQITYTFATNPNPNDPGDFDNDGDIDGNDFLIWQRGNSTTGPLDAGDLVDWQNNYGTGPLLAAFAVPEPSTLILLGLLLGACPIRFSIGR</sequence>
<dbReference type="NCBIfam" id="TIGR02595">
    <property type="entry name" value="PEP_CTERM"/>
    <property type="match status" value="1"/>
</dbReference>
<dbReference type="KEGG" id="bgok:Pr1d_17410"/>
<dbReference type="InterPro" id="IPR013424">
    <property type="entry name" value="Ice-binding_C"/>
</dbReference>
<dbReference type="InterPro" id="IPR018247">
    <property type="entry name" value="EF_Hand_1_Ca_BS"/>
</dbReference>
<proteinExistence type="predicted"/>
<dbReference type="AlphaFoldDB" id="A0A5B9QJY3"/>
<dbReference type="Proteomes" id="UP000323917">
    <property type="component" value="Chromosome"/>
</dbReference>
<evidence type="ECO:0000313" key="3">
    <source>
        <dbReference type="Proteomes" id="UP000323917"/>
    </source>
</evidence>
<keyword evidence="3" id="KW-1185">Reference proteome</keyword>
<evidence type="ECO:0000259" key="1">
    <source>
        <dbReference type="Pfam" id="PF07589"/>
    </source>
</evidence>
<dbReference type="EMBL" id="CP042913">
    <property type="protein sequence ID" value="QEG34461.1"/>
    <property type="molecule type" value="Genomic_DNA"/>
</dbReference>
<protein>
    <recommendedName>
        <fullName evidence="1">Ice-binding protein C-terminal domain-containing protein</fullName>
    </recommendedName>
</protein>